<proteinExistence type="inferred from homology"/>
<evidence type="ECO:0000313" key="3">
    <source>
        <dbReference type="Proteomes" id="UP000516013"/>
    </source>
</evidence>
<dbReference type="AlphaFoldDB" id="A0A7H0F1H8"/>
<sequence length="120" mass="14177">MMDISIQLPDEIFDSFRCKPQEFVKKMKLAAAIHWYQKGEISEKKAAQIAGLSHRDFVMSLAEEKISVSTIGLDQVKEDVSNQRKEFIRSLRGKYKNYLSPSDFFMQQKQREIEWEERNK</sequence>
<dbReference type="Proteomes" id="UP000516013">
    <property type="component" value="Chromosome"/>
</dbReference>
<dbReference type="PANTHER" id="PTHR37525:SF1">
    <property type="entry name" value="UPF0175 PROTEIN SSL1255"/>
    <property type="match status" value="1"/>
</dbReference>
<dbReference type="EMBL" id="CP060822">
    <property type="protein sequence ID" value="QNP29894.1"/>
    <property type="molecule type" value="Genomic_DNA"/>
</dbReference>
<name>A0A7H0F1H8_9CYAN</name>
<dbReference type="Pfam" id="PF03683">
    <property type="entry name" value="UPF0175"/>
    <property type="match status" value="1"/>
</dbReference>
<gene>
    <name evidence="2" type="ORF">IAR63_01980</name>
</gene>
<organism evidence="2 3">
    <name type="scientific">Cylindrospermopsis curvispora GIHE-G1</name>
    <dbReference type="NCBI Taxonomy" id="2666332"/>
    <lineage>
        <taxon>Bacteria</taxon>
        <taxon>Bacillati</taxon>
        <taxon>Cyanobacteriota</taxon>
        <taxon>Cyanophyceae</taxon>
        <taxon>Nostocales</taxon>
        <taxon>Aphanizomenonaceae</taxon>
        <taxon>Cylindrospermopsis</taxon>
    </lineage>
</organism>
<dbReference type="KEGG" id="ccur:IAR63_01980"/>
<dbReference type="InterPro" id="IPR052264">
    <property type="entry name" value="UPF0175_domain"/>
</dbReference>
<evidence type="ECO:0000313" key="2">
    <source>
        <dbReference type="EMBL" id="QNP29894.1"/>
    </source>
</evidence>
<reference evidence="2 3" key="1">
    <citation type="submission" date="2020-08" db="EMBL/GenBank/DDBJ databases">
        <title>Complete genome sequence of Raphidiopsis curvispora isolated from drinking water reservoir in South Korea.</title>
        <authorList>
            <person name="Jeong J."/>
        </authorList>
    </citation>
    <scope>NUCLEOTIDE SEQUENCE [LARGE SCALE GENOMIC DNA]</scope>
    <source>
        <strain evidence="2 3">GIHE-G1</strain>
    </source>
</reference>
<keyword evidence="3" id="KW-1185">Reference proteome</keyword>
<dbReference type="RefSeq" id="WP_096547408.1">
    <property type="nucleotide sequence ID" value="NZ_CP060822.1"/>
</dbReference>
<protein>
    <submittedName>
        <fullName evidence="2">UPF0175 family protein</fullName>
    </submittedName>
</protein>
<dbReference type="InterPro" id="IPR005368">
    <property type="entry name" value="UPF0175"/>
</dbReference>
<accession>A0A7H0F1H8</accession>
<dbReference type="PANTHER" id="PTHR37525">
    <property type="entry name" value="UPF0175 PROTEIN SSL1255"/>
    <property type="match status" value="1"/>
</dbReference>
<evidence type="ECO:0000256" key="1">
    <source>
        <dbReference type="ARBA" id="ARBA00005651"/>
    </source>
</evidence>
<comment type="similarity">
    <text evidence="1">Belongs to the UPF0175 family.</text>
</comment>